<proteinExistence type="predicted"/>
<gene>
    <name evidence="1" type="ORF">SAMN05421827_13811</name>
</gene>
<organism evidence="1 2">
    <name type="scientific">Pedobacter terrae</name>
    <dbReference type="NCBI Taxonomy" id="405671"/>
    <lineage>
        <taxon>Bacteria</taxon>
        <taxon>Pseudomonadati</taxon>
        <taxon>Bacteroidota</taxon>
        <taxon>Sphingobacteriia</taxon>
        <taxon>Sphingobacteriales</taxon>
        <taxon>Sphingobacteriaceae</taxon>
        <taxon>Pedobacter</taxon>
    </lineage>
</organism>
<evidence type="ECO:0008006" key="3">
    <source>
        <dbReference type="Google" id="ProtNLM"/>
    </source>
</evidence>
<dbReference type="AlphaFoldDB" id="A0A1G8EGL5"/>
<dbReference type="InterPro" id="IPR036709">
    <property type="entry name" value="Autotransporte_beta_dom_sf"/>
</dbReference>
<name>A0A1G8EGL5_9SPHI</name>
<protein>
    <recommendedName>
        <fullName evidence="3">Outer membrane protein beta-barrel domain-containing protein</fullName>
    </recommendedName>
</protein>
<dbReference type="OrthoDB" id="5886641at2"/>
<keyword evidence="2" id="KW-1185">Reference proteome</keyword>
<evidence type="ECO:0000313" key="2">
    <source>
        <dbReference type="Proteomes" id="UP000199643"/>
    </source>
</evidence>
<accession>A0A1G8EGL5</accession>
<reference evidence="2" key="1">
    <citation type="submission" date="2016-10" db="EMBL/GenBank/DDBJ databases">
        <authorList>
            <person name="Varghese N."/>
            <person name="Submissions S."/>
        </authorList>
    </citation>
    <scope>NUCLEOTIDE SEQUENCE [LARGE SCALE GENOMIC DNA]</scope>
    <source>
        <strain evidence="2">DSM 17933</strain>
    </source>
</reference>
<evidence type="ECO:0000313" key="1">
    <source>
        <dbReference type="EMBL" id="SDH69073.1"/>
    </source>
</evidence>
<sequence length="189" mass="20838">MLLIGFFGIKTSKAQDSTGVIKHSVHISPFAGYNSTFKAPVFGGEIGYEYRLNKHWGFTAGINLAYIQKNNPAIGYINNNGSITQAKNVKVLQNAMYAGAKYYIGRFYLSAELGYQDEYQTTNFPYTGTGSSYNNGTYATNGFYQAYGLGYQIPLKKGDNIEIFAKGSGANNTSFTAGFRYSFGLSKRR</sequence>
<dbReference type="SUPFAM" id="SSF103515">
    <property type="entry name" value="Autotransporter"/>
    <property type="match status" value="1"/>
</dbReference>
<dbReference type="RefSeq" id="WP_143009148.1">
    <property type="nucleotide sequence ID" value="NZ_FNCH01000038.1"/>
</dbReference>
<dbReference type="EMBL" id="FNCH01000038">
    <property type="protein sequence ID" value="SDH69073.1"/>
    <property type="molecule type" value="Genomic_DNA"/>
</dbReference>
<dbReference type="Proteomes" id="UP000199643">
    <property type="component" value="Unassembled WGS sequence"/>
</dbReference>